<comment type="caution">
    <text evidence="4">The sequence shown here is derived from an EMBL/GenBank/DDBJ whole genome shotgun (WGS) entry which is preliminary data.</text>
</comment>
<dbReference type="PANTHER" id="PTHR30466">
    <property type="entry name" value="FLAVIN REDUCTASE"/>
    <property type="match status" value="1"/>
</dbReference>
<dbReference type="Gene3D" id="2.30.110.10">
    <property type="entry name" value="Electron Transport, Fmn-binding Protein, Chain A"/>
    <property type="match status" value="1"/>
</dbReference>
<evidence type="ECO:0000256" key="2">
    <source>
        <dbReference type="ARBA" id="ARBA00023002"/>
    </source>
</evidence>
<dbReference type="PANTHER" id="PTHR30466:SF11">
    <property type="entry name" value="FLAVIN-DEPENDENT MONOOXYGENASE, REDUCTASE SUBUNIT HSAB"/>
    <property type="match status" value="1"/>
</dbReference>
<evidence type="ECO:0000313" key="5">
    <source>
        <dbReference type="Proteomes" id="UP000663791"/>
    </source>
</evidence>
<dbReference type="InterPro" id="IPR002563">
    <property type="entry name" value="Flavin_Rdtase-like_dom"/>
</dbReference>
<evidence type="ECO:0000313" key="4">
    <source>
        <dbReference type="EMBL" id="MBM9461174.1"/>
    </source>
</evidence>
<protein>
    <submittedName>
        <fullName evidence="4">Flavin reductase family protein</fullName>
    </submittedName>
</protein>
<evidence type="ECO:0000256" key="1">
    <source>
        <dbReference type="ARBA" id="ARBA00008898"/>
    </source>
</evidence>
<feature type="domain" description="Flavin reductase like" evidence="3">
    <location>
        <begin position="16"/>
        <end position="164"/>
    </location>
</feature>
<accession>A0A938Y8J2</accession>
<dbReference type="GO" id="GO:0010181">
    <property type="term" value="F:FMN binding"/>
    <property type="evidence" value="ECO:0007669"/>
    <property type="project" value="InterPro"/>
</dbReference>
<dbReference type="Pfam" id="PF01613">
    <property type="entry name" value="Flavin_Reduct"/>
    <property type="match status" value="1"/>
</dbReference>
<dbReference type="AlphaFoldDB" id="A0A938Y8J2"/>
<dbReference type="InterPro" id="IPR050268">
    <property type="entry name" value="NADH-dep_flavin_reductase"/>
</dbReference>
<name>A0A938Y8J2_9ACTN</name>
<organism evidence="4 5">
    <name type="scientific">Nocardioides faecalis</name>
    <dbReference type="NCBI Taxonomy" id="2803858"/>
    <lineage>
        <taxon>Bacteria</taxon>
        <taxon>Bacillati</taxon>
        <taxon>Actinomycetota</taxon>
        <taxon>Actinomycetes</taxon>
        <taxon>Propionibacteriales</taxon>
        <taxon>Nocardioidaceae</taxon>
        <taxon>Nocardioides</taxon>
    </lineage>
</organism>
<evidence type="ECO:0000259" key="3">
    <source>
        <dbReference type="SMART" id="SM00903"/>
    </source>
</evidence>
<dbReference type="EMBL" id="JAERTX010000014">
    <property type="protein sequence ID" value="MBM9461174.1"/>
    <property type="molecule type" value="Genomic_DNA"/>
</dbReference>
<dbReference type="SUPFAM" id="SSF50475">
    <property type="entry name" value="FMN-binding split barrel"/>
    <property type="match status" value="1"/>
</dbReference>
<dbReference type="InterPro" id="IPR012349">
    <property type="entry name" value="Split_barrel_FMN-bd"/>
</dbReference>
<dbReference type="GO" id="GO:0042602">
    <property type="term" value="F:riboflavin reductase (NADPH) activity"/>
    <property type="evidence" value="ECO:0007669"/>
    <property type="project" value="TreeGrafter"/>
</dbReference>
<dbReference type="Proteomes" id="UP000663791">
    <property type="component" value="Unassembled WGS sequence"/>
</dbReference>
<proteinExistence type="inferred from homology"/>
<dbReference type="SMART" id="SM00903">
    <property type="entry name" value="Flavin_Reduct"/>
    <property type="match status" value="1"/>
</dbReference>
<keyword evidence="2" id="KW-0560">Oxidoreductase</keyword>
<reference evidence="4" key="1">
    <citation type="submission" date="2021-01" db="EMBL/GenBank/DDBJ databases">
        <title>Novel species in genus Nocardioides.</title>
        <authorList>
            <person name="Zhang G."/>
        </authorList>
    </citation>
    <scope>NUCLEOTIDE SEQUENCE</scope>
    <source>
        <strain evidence="4">Zg-536</strain>
    </source>
</reference>
<dbReference type="RefSeq" id="WP_205292491.1">
    <property type="nucleotide sequence ID" value="NZ_CP074406.1"/>
</dbReference>
<sequence>MTTEPLFDSTTFRRVCGQFPTGVTAVTAVTDTGEVAALTVNSFTSVSLEPAKVLFCLATSSSSFDRLQRARRIAVHILAQDQEDVARRFATSGLSGEEKLEGVEWTAGPDGVPIIPDTPAILAGTTDEAITSGDHVIFVLDVDHVHLKPGPVPALSFYQGRFASPTAVIAE</sequence>
<gene>
    <name evidence="4" type="ORF">JK386_14830</name>
</gene>
<keyword evidence="5" id="KW-1185">Reference proteome</keyword>
<comment type="similarity">
    <text evidence="1">Belongs to the non-flavoprotein flavin reductase family.</text>
</comment>